<protein>
    <submittedName>
        <fullName evidence="3">DUF2807 domain-containing protein</fullName>
    </submittedName>
</protein>
<proteinExistence type="predicted"/>
<dbReference type="RefSeq" id="WP_242937523.1">
    <property type="nucleotide sequence ID" value="NZ_CP094326.1"/>
</dbReference>
<feature type="chain" id="PRO_5046800092" evidence="1">
    <location>
        <begin position="21"/>
        <end position="250"/>
    </location>
</feature>
<reference evidence="3 4" key="1">
    <citation type="journal article" date="2018" name="Int. J. Syst. Evol. Microbiol.">
        <title>Zhouia spongiae sp. nov., isolated from a marine sponge.</title>
        <authorList>
            <person name="Zhuang L."/>
            <person name="Lin B."/>
            <person name="Qin F."/>
            <person name="Luo L."/>
        </authorList>
    </citation>
    <scope>NUCLEOTIDE SEQUENCE [LARGE SCALE GENOMIC DNA]</scope>
    <source>
        <strain evidence="3 4">HN-Y44</strain>
    </source>
</reference>
<evidence type="ECO:0000256" key="1">
    <source>
        <dbReference type="SAM" id="SignalP"/>
    </source>
</evidence>
<sequence>MMKKLFVLFLLTLAVTSCNNEDASDCFQTAGSLVKEIRDVSGFDKVTVLDGVTLIVKMGDEYRVEVESGKNLINDISVSVEEGRLILADNNSCNFVRDYDKTRIYITVPDLKEIRNASQFTVYSDGVWKYKNLLLISEQYSAGGYQSVGDFDIDIDMDTLRLNFSNLSNCYARGRVRNLELRYTAGNSRFEGKELMAEKVSVYHRGTNDILVNPVESLKGEIISYGNVRSFNRPPVVEVEELFKGKLIFE</sequence>
<accession>A0ABY3YPQ8</accession>
<evidence type="ECO:0000259" key="2">
    <source>
        <dbReference type="Pfam" id="PF10988"/>
    </source>
</evidence>
<feature type="domain" description="Putative auto-transporter adhesin head GIN" evidence="2">
    <location>
        <begin position="42"/>
        <end position="234"/>
    </location>
</feature>
<dbReference type="Pfam" id="PF10988">
    <property type="entry name" value="DUF2807"/>
    <property type="match status" value="1"/>
</dbReference>
<evidence type="ECO:0000313" key="4">
    <source>
        <dbReference type="Proteomes" id="UP000829476"/>
    </source>
</evidence>
<keyword evidence="4" id="KW-1185">Reference proteome</keyword>
<dbReference type="EMBL" id="CP094326">
    <property type="protein sequence ID" value="UNY99123.1"/>
    <property type="molecule type" value="Genomic_DNA"/>
</dbReference>
<dbReference type="Gene3D" id="2.160.20.120">
    <property type="match status" value="1"/>
</dbReference>
<gene>
    <name evidence="3" type="ORF">MQE36_01960</name>
</gene>
<dbReference type="PROSITE" id="PS51257">
    <property type="entry name" value="PROKAR_LIPOPROTEIN"/>
    <property type="match status" value="1"/>
</dbReference>
<feature type="signal peptide" evidence="1">
    <location>
        <begin position="1"/>
        <end position="20"/>
    </location>
</feature>
<organism evidence="3 4">
    <name type="scientific">Zhouia spongiae</name>
    <dbReference type="NCBI Taxonomy" id="2202721"/>
    <lineage>
        <taxon>Bacteria</taxon>
        <taxon>Pseudomonadati</taxon>
        <taxon>Bacteroidota</taxon>
        <taxon>Flavobacteriia</taxon>
        <taxon>Flavobacteriales</taxon>
        <taxon>Flavobacteriaceae</taxon>
        <taxon>Zhouia</taxon>
    </lineage>
</organism>
<keyword evidence="1" id="KW-0732">Signal</keyword>
<evidence type="ECO:0000313" key="3">
    <source>
        <dbReference type="EMBL" id="UNY99123.1"/>
    </source>
</evidence>
<dbReference type="InterPro" id="IPR021255">
    <property type="entry name" value="DUF2807"/>
</dbReference>
<dbReference type="Proteomes" id="UP000829476">
    <property type="component" value="Chromosome"/>
</dbReference>
<name>A0ABY3YPQ8_9FLAO</name>